<dbReference type="STRING" id="30069.A0A182YC04"/>
<sequence>MLEPKVVIMDDGLTRYVCPQCGVKYKKLSALRGHMKECGKGAQCPLCPKIVTQRRNLPKHMEQLWSDYYNFGSLTDDLYGRSDPSRQLNQARLMARKNGQNFPCLKCGKWYSTRSIMLRHMNHECGVEKKIQCKFCYKKFRRKWNLEQHIKRLHMSEKRKHHLHQQQQQQQQQQQASQQQQQQQQQPSQQQVSNRN</sequence>
<accession>A0A182YC04</accession>
<dbReference type="Proteomes" id="UP000076408">
    <property type="component" value="Unassembled WGS sequence"/>
</dbReference>
<dbReference type="Pfam" id="PF00096">
    <property type="entry name" value="zf-C2H2"/>
    <property type="match status" value="2"/>
</dbReference>
<evidence type="ECO:0000256" key="6">
    <source>
        <dbReference type="ARBA" id="ARBA00023242"/>
    </source>
</evidence>
<reference evidence="11" key="1">
    <citation type="journal article" date="2014" name="Genome Biol.">
        <title>Genome analysis of a major urban malaria vector mosquito, Anopheles stephensi.</title>
        <authorList>
            <person name="Jiang X."/>
            <person name="Peery A."/>
            <person name="Hall A.B."/>
            <person name="Sharma A."/>
            <person name="Chen X.G."/>
            <person name="Waterhouse R.M."/>
            <person name="Komissarov A."/>
            <person name="Riehle M.M."/>
            <person name="Shouche Y."/>
            <person name="Sharakhova M.V."/>
            <person name="Lawson D."/>
            <person name="Pakpour N."/>
            <person name="Arensburger P."/>
            <person name="Davidson V.L."/>
            <person name="Eiglmeier K."/>
            <person name="Emrich S."/>
            <person name="George P."/>
            <person name="Kennedy R.C."/>
            <person name="Mane S.P."/>
            <person name="Maslen G."/>
            <person name="Oringanje C."/>
            <person name="Qi Y."/>
            <person name="Settlage R."/>
            <person name="Tojo M."/>
            <person name="Tubio J.M."/>
            <person name="Unger M.F."/>
            <person name="Wang B."/>
            <person name="Vernick K.D."/>
            <person name="Ribeiro J.M."/>
            <person name="James A.A."/>
            <person name="Michel K."/>
            <person name="Riehle M.A."/>
            <person name="Luckhart S."/>
            <person name="Sharakhov I.V."/>
            <person name="Tu Z."/>
        </authorList>
    </citation>
    <scope>NUCLEOTIDE SEQUENCE [LARGE SCALE GENOMIC DNA]</scope>
    <source>
        <strain evidence="11">Indian</strain>
    </source>
</reference>
<dbReference type="PANTHER" id="PTHR24406">
    <property type="entry name" value="TRANSCRIPTIONAL REPRESSOR CTCFL-RELATED"/>
    <property type="match status" value="1"/>
</dbReference>
<dbReference type="InterPro" id="IPR013087">
    <property type="entry name" value="Znf_C2H2_type"/>
</dbReference>
<keyword evidence="11" id="KW-1185">Reference proteome</keyword>
<feature type="domain" description="C2H2-type" evidence="9">
    <location>
        <begin position="131"/>
        <end position="159"/>
    </location>
</feature>
<evidence type="ECO:0000256" key="3">
    <source>
        <dbReference type="ARBA" id="ARBA00022737"/>
    </source>
</evidence>
<feature type="compositionally biased region" description="Low complexity" evidence="8">
    <location>
        <begin position="165"/>
        <end position="196"/>
    </location>
</feature>
<dbReference type="PROSITE" id="PS00028">
    <property type="entry name" value="ZINC_FINGER_C2H2_1"/>
    <property type="match status" value="1"/>
</dbReference>
<keyword evidence="2" id="KW-0479">Metal-binding</keyword>
<evidence type="ECO:0000313" key="11">
    <source>
        <dbReference type="Proteomes" id="UP000076408"/>
    </source>
</evidence>
<evidence type="ECO:0000256" key="8">
    <source>
        <dbReference type="SAM" id="MobiDB-lite"/>
    </source>
</evidence>
<feature type="region of interest" description="Disordered" evidence="8">
    <location>
        <begin position="157"/>
        <end position="196"/>
    </location>
</feature>
<dbReference type="OMA" id="WMAKRVE"/>
<evidence type="ECO:0000259" key="9">
    <source>
        <dbReference type="PROSITE" id="PS50157"/>
    </source>
</evidence>
<organism evidence="10 11">
    <name type="scientific">Anopheles stephensi</name>
    <name type="common">Indo-Pakistan malaria mosquito</name>
    <dbReference type="NCBI Taxonomy" id="30069"/>
    <lineage>
        <taxon>Eukaryota</taxon>
        <taxon>Metazoa</taxon>
        <taxon>Ecdysozoa</taxon>
        <taxon>Arthropoda</taxon>
        <taxon>Hexapoda</taxon>
        <taxon>Insecta</taxon>
        <taxon>Pterygota</taxon>
        <taxon>Neoptera</taxon>
        <taxon>Endopterygota</taxon>
        <taxon>Diptera</taxon>
        <taxon>Nematocera</taxon>
        <taxon>Culicoidea</taxon>
        <taxon>Culicidae</taxon>
        <taxon>Anophelinae</taxon>
        <taxon>Anopheles</taxon>
    </lineage>
</organism>
<protein>
    <recommendedName>
        <fullName evidence="9">C2H2-type domain-containing protein</fullName>
    </recommendedName>
</protein>
<evidence type="ECO:0000256" key="1">
    <source>
        <dbReference type="ARBA" id="ARBA00004123"/>
    </source>
</evidence>
<dbReference type="GO" id="GO:0008270">
    <property type="term" value="F:zinc ion binding"/>
    <property type="evidence" value="ECO:0007669"/>
    <property type="project" value="UniProtKB-KW"/>
</dbReference>
<keyword evidence="5" id="KW-0862">Zinc</keyword>
<dbReference type="Gene3D" id="3.30.160.60">
    <property type="entry name" value="Classic Zinc Finger"/>
    <property type="match status" value="2"/>
</dbReference>
<dbReference type="VEuPathDB" id="VectorBase:ASTE007249"/>
<evidence type="ECO:0000313" key="10">
    <source>
        <dbReference type="EnsemblMetazoa" id="ASTEI05990-PA"/>
    </source>
</evidence>
<dbReference type="AlphaFoldDB" id="A0A182YC04"/>
<dbReference type="PROSITE" id="PS50157">
    <property type="entry name" value="ZINC_FINGER_C2H2_2"/>
    <property type="match status" value="1"/>
</dbReference>
<name>A0A182YC04_ANOST</name>
<proteinExistence type="predicted"/>
<evidence type="ECO:0000256" key="5">
    <source>
        <dbReference type="ARBA" id="ARBA00022833"/>
    </source>
</evidence>
<comment type="subcellular location">
    <subcellularLocation>
        <location evidence="1">Nucleus</location>
    </subcellularLocation>
</comment>
<keyword evidence="4 7" id="KW-0863">Zinc-finger</keyword>
<dbReference type="InterPro" id="IPR036236">
    <property type="entry name" value="Znf_C2H2_sf"/>
</dbReference>
<evidence type="ECO:0000256" key="2">
    <source>
        <dbReference type="ARBA" id="ARBA00022723"/>
    </source>
</evidence>
<dbReference type="SMART" id="SM00355">
    <property type="entry name" value="ZnF_C2H2"/>
    <property type="match status" value="4"/>
</dbReference>
<reference evidence="10" key="2">
    <citation type="submission" date="2020-05" db="UniProtKB">
        <authorList>
            <consortium name="EnsemblMetazoa"/>
        </authorList>
    </citation>
    <scope>IDENTIFICATION</scope>
    <source>
        <strain evidence="10">Indian</strain>
    </source>
</reference>
<keyword evidence="6" id="KW-0539">Nucleus</keyword>
<evidence type="ECO:0000256" key="4">
    <source>
        <dbReference type="ARBA" id="ARBA00022771"/>
    </source>
</evidence>
<dbReference type="InterPro" id="IPR050888">
    <property type="entry name" value="ZnF_C2H2-type_TF"/>
</dbReference>
<dbReference type="GO" id="GO:0005634">
    <property type="term" value="C:nucleus"/>
    <property type="evidence" value="ECO:0007669"/>
    <property type="project" value="UniProtKB-SubCell"/>
</dbReference>
<dbReference type="EnsemblMetazoa" id="ASTEI05990-RA">
    <property type="protein sequence ID" value="ASTEI05990-PA"/>
    <property type="gene ID" value="ASTEI05990"/>
</dbReference>
<evidence type="ECO:0000256" key="7">
    <source>
        <dbReference type="PROSITE-ProRule" id="PRU00042"/>
    </source>
</evidence>
<keyword evidence="3" id="KW-0677">Repeat</keyword>
<dbReference type="VEuPathDB" id="VectorBase:ASTEI05990"/>
<dbReference type="SUPFAM" id="SSF57667">
    <property type="entry name" value="beta-beta-alpha zinc fingers"/>
    <property type="match status" value="2"/>
</dbReference>